<reference evidence="1 2" key="1">
    <citation type="journal article" date="2005" name="Science">
        <title>Extensive DNA inversions in the B. fragilis genome control variable gene expression.</title>
        <authorList>
            <person name="Cerdeno-Tarraga A.M."/>
            <person name="Patrick S."/>
            <person name="Crosmann L."/>
            <person name="Blakely G."/>
            <person name="Abratt V."/>
            <person name="Lennard N."/>
            <person name="Duerden B."/>
            <person name="Poxton I."/>
            <person name="Harris B."/>
            <person name="Quail M.A."/>
            <person name="Barron A."/>
            <person name="Clarck L."/>
            <person name="Corton C."/>
            <person name="Doggett J."/>
            <person name="Holden M.T.G."/>
            <person name="Larke N."/>
            <person name="Line A."/>
            <person name="Lord A."/>
            <person name="Norbertczak H."/>
            <person name="Ormond D."/>
            <person name="Price C."/>
            <person name="Rabbinowitsch E."/>
            <person name="Woodward J."/>
            <person name="Barrel B.G."/>
            <person name="Parkhill J."/>
        </authorList>
    </citation>
    <scope>NUCLEOTIDE SEQUENCE [LARGE SCALE GENOMIC DNA]</scope>
    <source>
        <strain evidence="2">ATCC 25285 / DSM 2151 / CCUG 4856 / JCM 11019 / LMG 10263 / NCTC 9343 / Onslow / VPI 2553 / EN-2</strain>
    </source>
</reference>
<gene>
    <name evidence="1" type="ORF">BF9343_1484</name>
</gene>
<name>A0A149N8Z8_BACFN</name>
<dbReference type="InterPro" id="IPR001173">
    <property type="entry name" value="Glyco_trans_2-like"/>
</dbReference>
<dbReference type="EMBL" id="CR626927">
    <property type="protein sequence ID" value="CAH07265.1"/>
    <property type="molecule type" value="Genomic_DNA"/>
</dbReference>
<dbReference type="CDD" id="cd06433">
    <property type="entry name" value="GT_2_WfgS_like"/>
    <property type="match status" value="1"/>
</dbReference>
<dbReference type="DNASU" id="3286364"/>
<dbReference type="KEGG" id="bfs:BF9343_1484"/>
<accession>A0A149N8Z8</accession>
<dbReference type="PANTHER" id="PTHR43685">
    <property type="entry name" value="GLYCOSYLTRANSFERASE"/>
    <property type="match status" value="1"/>
</dbReference>
<dbReference type="CAZy" id="GT2">
    <property type="family name" value="Glycosyltransferase Family 2"/>
</dbReference>
<dbReference type="RefSeq" id="WP_010992568.1">
    <property type="nucleotide sequence ID" value="NC_003228.3"/>
</dbReference>
<dbReference type="InterPro" id="IPR029044">
    <property type="entry name" value="Nucleotide-diphossugar_trans"/>
</dbReference>
<dbReference type="Pfam" id="PF00535">
    <property type="entry name" value="Glycos_transf_2"/>
    <property type="match status" value="1"/>
</dbReference>
<dbReference type="InterPro" id="IPR050834">
    <property type="entry name" value="Glycosyltransf_2"/>
</dbReference>
<dbReference type="PANTHER" id="PTHR43685:SF2">
    <property type="entry name" value="GLYCOSYLTRANSFERASE 2-LIKE DOMAIN-CONTAINING PROTEIN"/>
    <property type="match status" value="1"/>
</dbReference>
<dbReference type="SUPFAM" id="SSF53448">
    <property type="entry name" value="Nucleotide-diphospho-sugar transferases"/>
    <property type="match status" value="1"/>
</dbReference>
<sequence length="265" mass="30467">MEYFLPLISIVTISYNAVNLIEKTILSVVEQDTADFEYIVIDGGSTDGTVEVIRKYENAISYWVSESDKGIFDAMNKALSVAKGDWVIFMNSGDCFYNNHVLSEIAIYMKDEETELIYGDVNLFSGKRNFIFKQRVSGININLNSVCHQTVFIRRKLHPYFDVRYKLTADHDIIFDFIKRGQYIHANIVIAKVLLGGVSHDVIKTSLEKLLISYRKGTFMDLLLSPLCNIYQVIKYFVKKLLISALPIELFNKMSRMKSKMESNF</sequence>
<proteinExistence type="predicted"/>
<accession>Q5LF33</accession>
<organism evidence="1 2">
    <name type="scientific">Bacteroides fragilis (strain ATCC 25285 / DSM 2151 / CCUG 4856 / JCM 11019 / LMG 10263 / NCTC 9343 / Onslow / VPI 2553 / EN-2)</name>
    <dbReference type="NCBI Taxonomy" id="272559"/>
    <lineage>
        <taxon>Bacteria</taxon>
        <taxon>Pseudomonadati</taxon>
        <taxon>Bacteroidota</taxon>
        <taxon>Bacteroidia</taxon>
        <taxon>Bacteroidales</taxon>
        <taxon>Bacteroidaceae</taxon>
        <taxon>Bacteroides</taxon>
    </lineage>
</organism>
<dbReference type="Proteomes" id="UP000006731">
    <property type="component" value="Chromosome"/>
</dbReference>
<dbReference type="HOGENOM" id="CLU_025996_21_1_10"/>
<dbReference type="AlphaFoldDB" id="A0A149N8Z8"/>
<dbReference type="Gene3D" id="3.90.550.10">
    <property type="entry name" value="Spore Coat Polysaccharide Biosynthesis Protein SpsA, Chain A"/>
    <property type="match status" value="1"/>
</dbReference>
<evidence type="ECO:0000313" key="2">
    <source>
        <dbReference type="Proteomes" id="UP000006731"/>
    </source>
</evidence>
<evidence type="ECO:0000313" key="1">
    <source>
        <dbReference type="EMBL" id="CAH07265.1"/>
    </source>
</evidence>
<keyword evidence="2" id="KW-1185">Reference proteome</keyword>
<dbReference type="GeneID" id="60366052"/>
<protein>
    <submittedName>
        <fullName evidence="1">Glycosyltransferase</fullName>
    </submittedName>
</protein>